<feature type="domain" description="Tail specific protease" evidence="2">
    <location>
        <begin position="341"/>
        <end position="525"/>
    </location>
</feature>
<organism evidence="3 4">
    <name type="scientific">Flavobacterium pisciphilum</name>
    <dbReference type="NCBI Taxonomy" id="2893755"/>
    <lineage>
        <taxon>Bacteria</taxon>
        <taxon>Pseudomonadati</taxon>
        <taxon>Bacteroidota</taxon>
        <taxon>Flavobacteriia</taxon>
        <taxon>Flavobacteriales</taxon>
        <taxon>Flavobacteriaceae</taxon>
        <taxon>Flavobacterium</taxon>
    </lineage>
</organism>
<dbReference type="InterPro" id="IPR029045">
    <property type="entry name" value="ClpP/crotonase-like_dom_sf"/>
</dbReference>
<dbReference type="SUPFAM" id="SSF50156">
    <property type="entry name" value="PDZ domain-like"/>
    <property type="match status" value="1"/>
</dbReference>
<evidence type="ECO:0000259" key="2">
    <source>
        <dbReference type="SMART" id="SM00245"/>
    </source>
</evidence>
<dbReference type="SMART" id="SM00245">
    <property type="entry name" value="TSPc"/>
    <property type="match status" value="1"/>
</dbReference>
<dbReference type="PANTHER" id="PTHR32060:SF22">
    <property type="entry name" value="CARBOXYL-TERMINAL-PROCESSING PEPTIDASE 3, CHLOROPLASTIC"/>
    <property type="match status" value="1"/>
</dbReference>
<evidence type="ECO:0000313" key="4">
    <source>
        <dbReference type="Proteomes" id="UP001430919"/>
    </source>
</evidence>
<protein>
    <submittedName>
        <fullName evidence="3">Peptidase S41</fullName>
    </submittedName>
</protein>
<evidence type="ECO:0000256" key="1">
    <source>
        <dbReference type="SAM" id="SignalP"/>
    </source>
</evidence>
<reference evidence="3" key="1">
    <citation type="submission" date="2021-11" db="EMBL/GenBank/DDBJ databases">
        <title>Description of novel Flavobacterium species.</title>
        <authorList>
            <person name="Saticioglu I.B."/>
            <person name="Ay H."/>
            <person name="Altun S."/>
            <person name="Duman M."/>
        </authorList>
    </citation>
    <scope>NUCLEOTIDE SEQUENCE</scope>
    <source>
        <strain evidence="3">F-65</strain>
    </source>
</reference>
<gene>
    <name evidence="3" type="ORF">LNQ49_11345</name>
</gene>
<proteinExistence type="predicted"/>
<dbReference type="SUPFAM" id="SSF52096">
    <property type="entry name" value="ClpP/crotonase"/>
    <property type="match status" value="1"/>
</dbReference>
<keyword evidence="1" id="KW-0732">Signal</keyword>
<keyword evidence="4" id="KW-1185">Reference proteome</keyword>
<dbReference type="RefSeq" id="WP_229988939.1">
    <property type="nucleotide sequence ID" value="NZ_JAJJMO010000001.1"/>
</dbReference>
<dbReference type="Gene3D" id="2.30.42.10">
    <property type="match status" value="1"/>
</dbReference>
<dbReference type="EMBL" id="JAJJMO010000001">
    <property type="protein sequence ID" value="MCC9072175.1"/>
    <property type="molecule type" value="Genomic_DNA"/>
</dbReference>
<name>A0ABS8MTQ5_9FLAO</name>
<accession>A0ABS8MTQ5</accession>
<sequence>MKKITVLLLFVSSQILLANAKITETEKLVATCKVWGFLKYYHPKVAKGDFNWDNQLIEVLPKIDKAQTKEEFSLVIEKWIDSLGEVPSIVPITPAVDIEYFDKNFDLSWINTNKLFSKKLSKKLKFIETNRFQGSQFYIDGAEHVGNVSLKNESYLNPDFNDKNSKLRMLFMYWNLIEYFFPYKYQMDQKWEVVLEKALPNVINAKDSSSFFTEIKKVVSRLDDSHVEFIAYQFSGSKTYFPADGKIIDEKIVVTEILGDSLAQADDIKIGDLITKVDNKTIKEYIDENRDLICASNDASYLDKLTKIILMKNSETVKVEFLKDGKYTTKTMTWFDYHDSHRNEFKKGARKKKEKFKVLENNIGYVDMGVIKTRHIPEMIEMLKSTKAIVFDMRNYPNGTFREISNFLNPQEKQFAIYTRPDLSYPGRFKWSEGTSSGLENKDNYKGKVIVLLNEKSVSQSEWTAMCFQTAGNTTIIGSQTAGADGNVSHFDFKGFHTMFSGIGVYYPDKRQTQRIGIVPDIEVKPTILGIQQGKDEVLDRALLFIGTGK</sequence>
<evidence type="ECO:0000313" key="3">
    <source>
        <dbReference type="EMBL" id="MCC9072175.1"/>
    </source>
</evidence>
<dbReference type="InterPro" id="IPR005151">
    <property type="entry name" value="Tail-specific_protease"/>
</dbReference>
<dbReference type="Proteomes" id="UP001430919">
    <property type="component" value="Unassembled WGS sequence"/>
</dbReference>
<dbReference type="Pfam" id="PF03572">
    <property type="entry name" value="Peptidase_S41"/>
    <property type="match status" value="1"/>
</dbReference>
<dbReference type="Gene3D" id="3.90.226.10">
    <property type="entry name" value="2-enoyl-CoA Hydratase, Chain A, domain 1"/>
    <property type="match status" value="1"/>
</dbReference>
<dbReference type="PANTHER" id="PTHR32060">
    <property type="entry name" value="TAIL-SPECIFIC PROTEASE"/>
    <property type="match status" value="1"/>
</dbReference>
<comment type="caution">
    <text evidence="3">The sequence shown here is derived from an EMBL/GenBank/DDBJ whole genome shotgun (WGS) entry which is preliminary data.</text>
</comment>
<dbReference type="InterPro" id="IPR036034">
    <property type="entry name" value="PDZ_sf"/>
</dbReference>
<feature type="signal peptide" evidence="1">
    <location>
        <begin position="1"/>
        <end position="20"/>
    </location>
</feature>
<feature type="chain" id="PRO_5047253031" evidence="1">
    <location>
        <begin position="21"/>
        <end position="550"/>
    </location>
</feature>